<accession>A0A7S2B360</accession>
<organism evidence="1">
    <name type="scientific">Octactis speculum</name>
    <dbReference type="NCBI Taxonomy" id="3111310"/>
    <lineage>
        <taxon>Eukaryota</taxon>
        <taxon>Sar</taxon>
        <taxon>Stramenopiles</taxon>
        <taxon>Ochrophyta</taxon>
        <taxon>Dictyochophyceae</taxon>
        <taxon>Dictyochales</taxon>
        <taxon>Dictyochaceae</taxon>
        <taxon>Octactis</taxon>
    </lineage>
</organism>
<dbReference type="PANTHER" id="PTHR31563">
    <property type="entry name" value="ION CHANNEL POLLUX-RELATED"/>
    <property type="match status" value="1"/>
</dbReference>
<dbReference type="PANTHER" id="PTHR31563:SF10">
    <property type="entry name" value="ION CHANNEL POLLUX-RELATED"/>
    <property type="match status" value="1"/>
</dbReference>
<protein>
    <submittedName>
        <fullName evidence="1">Uncharacterized protein</fullName>
    </submittedName>
</protein>
<dbReference type="EMBL" id="HBGS01009990">
    <property type="protein sequence ID" value="CAD9385290.1"/>
    <property type="molecule type" value="Transcribed_RNA"/>
</dbReference>
<dbReference type="AlphaFoldDB" id="A0A7S2B360"/>
<gene>
    <name evidence="1" type="ORF">DSPE1174_LOCUS5279</name>
</gene>
<evidence type="ECO:0000313" key="1">
    <source>
        <dbReference type="EMBL" id="CAD9385290.1"/>
    </source>
</evidence>
<reference evidence="1" key="1">
    <citation type="submission" date="2021-01" db="EMBL/GenBank/DDBJ databases">
        <authorList>
            <person name="Corre E."/>
            <person name="Pelletier E."/>
            <person name="Niang G."/>
            <person name="Scheremetjew M."/>
            <person name="Finn R."/>
            <person name="Kale V."/>
            <person name="Holt S."/>
            <person name="Cochrane G."/>
            <person name="Meng A."/>
            <person name="Brown T."/>
            <person name="Cohen L."/>
        </authorList>
    </citation>
    <scope>NUCLEOTIDE SEQUENCE</scope>
    <source>
        <strain evidence="1">CCMP1381</strain>
    </source>
</reference>
<dbReference type="GO" id="GO:0006811">
    <property type="term" value="P:monoatomic ion transport"/>
    <property type="evidence" value="ECO:0007669"/>
    <property type="project" value="InterPro"/>
</dbReference>
<proteinExistence type="predicted"/>
<sequence>MKNAIIHHYVGDASIKRHLLQLRNPIPTITEMTRILIVADESDEDDSMISDSHCLSALMAIRDVFNTPSLISAIQDINLQKLKRRGIAGLDLDDLVQNAAKSDEKKEMPHVLCEILDQNTRVVLNNNEEMLFRFEWCVSNDIIAKVLAMVGEQRELARIIEDLLDVEGQEIYVREASLFLNLDPDEKCNFYTIMHRAQEYKELAIGYFKFDKTCPDRKEAILNPHNKIDEMVWQKEDHIITLAKDIVVQPKGKEKCTRLRKMIARKVIMPLRLNPSEPVVEKLRDNRIYPILRTPTVKTLVEKNPFSPARRSTRS</sequence>
<name>A0A7S2B360_9STRA</name>
<dbReference type="InterPro" id="IPR044849">
    <property type="entry name" value="CASTOR/POLLUX/SYM8-like"/>
</dbReference>